<dbReference type="InterPro" id="IPR037167">
    <property type="entry name" value="Peptidase_S11_C_sf"/>
</dbReference>
<dbReference type="GO" id="GO:0009252">
    <property type="term" value="P:peptidoglycan biosynthetic process"/>
    <property type="evidence" value="ECO:0007669"/>
    <property type="project" value="UniProtKB-UniPathway"/>
</dbReference>
<feature type="binding site" evidence="14">
    <location>
        <position position="236"/>
    </location>
    <ligand>
        <name>substrate</name>
    </ligand>
</feature>
<name>A0A4Q0I6M0_9FIRM</name>
<evidence type="ECO:0000256" key="10">
    <source>
        <dbReference type="ARBA" id="ARBA00022984"/>
    </source>
</evidence>
<keyword evidence="6" id="KW-0645">Protease</keyword>
<evidence type="ECO:0000256" key="14">
    <source>
        <dbReference type="PIRSR" id="PIRSR618044-2"/>
    </source>
</evidence>
<keyword evidence="10" id="KW-0573">Peptidoglycan synthesis</keyword>
<dbReference type="Proteomes" id="UP000289166">
    <property type="component" value="Unassembled WGS sequence"/>
</dbReference>
<dbReference type="GO" id="GO:0009002">
    <property type="term" value="F:serine-type D-Ala-D-Ala carboxypeptidase activity"/>
    <property type="evidence" value="ECO:0007669"/>
    <property type="project" value="UniProtKB-EC"/>
</dbReference>
<dbReference type="InterPro" id="IPR001967">
    <property type="entry name" value="Peptidase_S11_N"/>
</dbReference>
<dbReference type="EC" id="3.4.16.4" evidence="4"/>
<dbReference type="AlphaFoldDB" id="A0A4Q0I6M0"/>
<protein>
    <recommendedName>
        <fullName evidence="4">serine-type D-Ala-D-Ala carboxypeptidase</fullName>
        <ecNumber evidence="4">3.4.16.4</ecNumber>
    </recommendedName>
</protein>
<dbReference type="GO" id="GO:0071555">
    <property type="term" value="P:cell wall organization"/>
    <property type="evidence" value="ECO:0007669"/>
    <property type="project" value="UniProtKB-KW"/>
</dbReference>
<keyword evidence="7" id="KW-0732">Signal</keyword>
<evidence type="ECO:0000256" key="1">
    <source>
        <dbReference type="ARBA" id="ARBA00003217"/>
    </source>
</evidence>
<comment type="similarity">
    <text evidence="3 15">Belongs to the peptidase S11 family.</text>
</comment>
<evidence type="ECO:0000256" key="11">
    <source>
        <dbReference type="ARBA" id="ARBA00023316"/>
    </source>
</evidence>
<dbReference type="Pfam" id="PF00768">
    <property type="entry name" value="Peptidase_S11"/>
    <property type="match status" value="1"/>
</dbReference>
<accession>A0A4Q0I6M0</accession>
<dbReference type="GO" id="GO:0006508">
    <property type="term" value="P:proteolysis"/>
    <property type="evidence" value="ECO:0007669"/>
    <property type="project" value="UniProtKB-KW"/>
</dbReference>
<dbReference type="PRINTS" id="PR00725">
    <property type="entry name" value="DADACBPTASE1"/>
</dbReference>
<evidence type="ECO:0000313" key="18">
    <source>
        <dbReference type="EMBL" id="RXE60011.1"/>
    </source>
</evidence>
<dbReference type="PANTHER" id="PTHR21581">
    <property type="entry name" value="D-ALANYL-D-ALANINE CARBOXYPEPTIDASE"/>
    <property type="match status" value="1"/>
</dbReference>
<feature type="domain" description="Peptidase S11 D-Ala-D-Ala carboxypeptidase A C-terminal" evidence="17">
    <location>
        <begin position="287"/>
        <end position="380"/>
    </location>
</feature>
<keyword evidence="11" id="KW-0961">Cell wall biogenesis/degradation</keyword>
<dbReference type="OrthoDB" id="9791132at2"/>
<keyword evidence="5 18" id="KW-0121">Carboxypeptidase</keyword>
<dbReference type="PANTHER" id="PTHR21581:SF6">
    <property type="entry name" value="TRAFFICKING PROTEIN PARTICLE COMPLEX SUBUNIT 12"/>
    <property type="match status" value="1"/>
</dbReference>
<dbReference type="EMBL" id="RLII01000003">
    <property type="protein sequence ID" value="RXE60011.1"/>
    <property type="molecule type" value="Genomic_DNA"/>
</dbReference>
<sequence>MKKLLIFLIMTTILLSSIVIVKAQPLDIDARAYILIDSKTGQVLAEYNPDFKTYPASTTKIMTAILALELGDLDQIMTVNQTAIDDIGPGGMHIGLLAGEQLELRYLLDALLVRSANETAYVIAENLCSSRQEFYNLMNERARELGATDTNFVNPCGIDNGEKGKNHLTTARDLAKMAQYAMTIPYFRETVQKTIIKIPPTNKHSDEVIVGTTNRLLLYSSSKYKSDYFTKVTGIKTGYTDRALNNLVSSAMNDEGTELIAVVLGVENYDMVFEYSKKLLEYGFKNYSIQPVVAPNSYITSVPVSNASGNYNLDVIASPEGLKCLLPNDSNNTDYEIERYIMESIEAPVKKGDVLGFLEIKRNGVSIGKIDAVASRDVEKLEAPSEPQNVIIKTINDPVLKKVTTGALIFLLMFLMLRFTLRRISRSLRSKR</sequence>
<comment type="pathway">
    <text evidence="2">Cell wall biogenesis; peptidoglycan biosynthesis.</text>
</comment>
<dbReference type="Gene3D" id="3.40.710.10">
    <property type="entry name" value="DD-peptidase/beta-lactamase superfamily"/>
    <property type="match status" value="1"/>
</dbReference>
<comment type="catalytic activity">
    <reaction evidence="12">
        <text>Preferential cleavage: (Ac)2-L-Lys-D-Ala-|-D-Ala. Also transpeptidation of peptidyl-alanyl moieties that are N-acyl substituents of D-alanine.</text>
        <dbReference type="EC" id="3.4.16.4"/>
    </reaction>
</comment>
<dbReference type="Pfam" id="PF07943">
    <property type="entry name" value="PBP5_C"/>
    <property type="match status" value="1"/>
</dbReference>
<evidence type="ECO:0000256" key="15">
    <source>
        <dbReference type="RuleBase" id="RU004016"/>
    </source>
</evidence>
<evidence type="ECO:0000256" key="3">
    <source>
        <dbReference type="ARBA" id="ARBA00007164"/>
    </source>
</evidence>
<evidence type="ECO:0000256" key="5">
    <source>
        <dbReference type="ARBA" id="ARBA00022645"/>
    </source>
</evidence>
<evidence type="ECO:0000256" key="7">
    <source>
        <dbReference type="ARBA" id="ARBA00022729"/>
    </source>
</evidence>
<evidence type="ECO:0000256" key="9">
    <source>
        <dbReference type="ARBA" id="ARBA00022960"/>
    </source>
</evidence>
<dbReference type="SMART" id="SM00936">
    <property type="entry name" value="PBP5_C"/>
    <property type="match status" value="1"/>
</dbReference>
<keyword evidence="16" id="KW-0472">Membrane</keyword>
<evidence type="ECO:0000256" key="4">
    <source>
        <dbReference type="ARBA" id="ARBA00012448"/>
    </source>
</evidence>
<dbReference type="Gene3D" id="2.60.410.10">
    <property type="entry name" value="D-Ala-D-Ala carboxypeptidase, C-terminal domain"/>
    <property type="match status" value="1"/>
</dbReference>
<evidence type="ECO:0000256" key="16">
    <source>
        <dbReference type="SAM" id="Phobius"/>
    </source>
</evidence>
<organism evidence="18 19">
    <name type="scientific">Acetivibrio mesophilus</name>
    <dbReference type="NCBI Taxonomy" id="2487273"/>
    <lineage>
        <taxon>Bacteria</taxon>
        <taxon>Bacillati</taxon>
        <taxon>Bacillota</taxon>
        <taxon>Clostridia</taxon>
        <taxon>Eubacteriales</taxon>
        <taxon>Oscillospiraceae</taxon>
        <taxon>Acetivibrio</taxon>
    </lineage>
</organism>
<dbReference type="InterPro" id="IPR012338">
    <property type="entry name" value="Beta-lactam/transpept-like"/>
</dbReference>
<comment type="function">
    <text evidence="1">Removes C-terminal D-alanyl residues from sugar-peptide cell wall precursors.</text>
</comment>
<dbReference type="SUPFAM" id="SSF56601">
    <property type="entry name" value="beta-lactamase/transpeptidase-like"/>
    <property type="match status" value="1"/>
</dbReference>
<evidence type="ECO:0000256" key="8">
    <source>
        <dbReference type="ARBA" id="ARBA00022801"/>
    </source>
</evidence>
<evidence type="ECO:0000256" key="2">
    <source>
        <dbReference type="ARBA" id="ARBA00004752"/>
    </source>
</evidence>
<evidence type="ECO:0000259" key="17">
    <source>
        <dbReference type="SMART" id="SM00936"/>
    </source>
</evidence>
<dbReference type="InterPro" id="IPR012907">
    <property type="entry name" value="Peptidase_S11_C"/>
</dbReference>
<evidence type="ECO:0000256" key="12">
    <source>
        <dbReference type="ARBA" id="ARBA00034000"/>
    </source>
</evidence>
<keyword evidence="16" id="KW-1133">Transmembrane helix</keyword>
<dbReference type="InterPro" id="IPR015956">
    <property type="entry name" value="Peniciliin-bd_prot_C_sf"/>
</dbReference>
<feature type="active site" description="Acyl-ester intermediate" evidence="13">
    <location>
        <position position="57"/>
    </location>
</feature>
<gene>
    <name evidence="18" type="ORF">EFD62_04455</name>
</gene>
<proteinExistence type="inferred from homology"/>
<keyword evidence="19" id="KW-1185">Reference proteome</keyword>
<keyword evidence="16" id="KW-0812">Transmembrane</keyword>
<keyword evidence="8" id="KW-0378">Hydrolase</keyword>
<feature type="active site" evidence="13">
    <location>
        <position position="115"/>
    </location>
</feature>
<dbReference type="RefSeq" id="WP_069193324.1">
    <property type="nucleotide sequence ID" value="NZ_RLII01000003.1"/>
</dbReference>
<keyword evidence="9" id="KW-0133">Cell shape</keyword>
<dbReference type="SUPFAM" id="SSF69189">
    <property type="entry name" value="Penicillin-binding protein associated domain"/>
    <property type="match status" value="1"/>
</dbReference>
<evidence type="ECO:0000256" key="13">
    <source>
        <dbReference type="PIRSR" id="PIRSR618044-1"/>
    </source>
</evidence>
<dbReference type="UniPathway" id="UPA00219"/>
<reference evidence="19" key="1">
    <citation type="submission" date="2018-11" db="EMBL/GenBank/DDBJ databases">
        <title>Genome sequencing of a novel mesophilic and cellulolytic organism within the genus Hungateiclostridium.</title>
        <authorList>
            <person name="Rettenmaier R."/>
            <person name="Liebl W."/>
            <person name="Zverlov V."/>
        </authorList>
    </citation>
    <scope>NUCLEOTIDE SEQUENCE [LARGE SCALE GENOMIC DNA]</scope>
    <source>
        <strain evidence="19">N2K1</strain>
    </source>
</reference>
<comment type="caution">
    <text evidence="18">The sequence shown here is derived from an EMBL/GenBank/DDBJ whole genome shotgun (WGS) entry which is preliminary data.</text>
</comment>
<dbReference type="InterPro" id="IPR018044">
    <property type="entry name" value="Peptidase_S11"/>
</dbReference>
<feature type="active site" description="Proton acceptor" evidence="13">
    <location>
        <position position="60"/>
    </location>
</feature>
<evidence type="ECO:0000313" key="19">
    <source>
        <dbReference type="Proteomes" id="UP000289166"/>
    </source>
</evidence>
<feature type="transmembrane region" description="Helical" evidence="16">
    <location>
        <begin position="403"/>
        <end position="421"/>
    </location>
</feature>
<dbReference type="GO" id="GO:0008360">
    <property type="term" value="P:regulation of cell shape"/>
    <property type="evidence" value="ECO:0007669"/>
    <property type="project" value="UniProtKB-KW"/>
</dbReference>
<evidence type="ECO:0000256" key="6">
    <source>
        <dbReference type="ARBA" id="ARBA00022670"/>
    </source>
</evidence>